<keyword evidence="1" id="KW-0012">Acyltransferase</keyword>
<dbReference type="InterPro" id="IPR043138">
    <property type="entry name" value="GGT_lsub"/>
</dbReference>
<comment type="caution">
    <text evidence="1">The sequence shown here is derived from an EMBL/GenBank/DDBJ whole genome shotgun (WGS) entry which is preliminary data.</text>
</comment>
<dbReference type="EMBL" id="JAVHUY010000051">
    <property type="protein sequence ID" value="MDQ7910108.1"/>
    <property type="molecule type" value="Genomic_DNA"/>
</dbReference>
<dbReference type="PANTHER" id="PTHR43881:SF1">
    <property type="entry name" value="GAMMA-GLUTAMYLTRANSPEPTIDASE (AFU_ORTHOLOGUE AFUA_4G13580)"/>
    <property type="match status" value="1"/>
</dbReference>
<dbReference type="PANTHER" id="PTHR43881">
    <property type="entry name" value="GAMMA-GLUTAMYLTRANSPEPTIDASE (AFU_ORTHOLOGUE AFUA_4G13580)"/>
    <property type="match status" value="1"/>
</dbReference>
<organism evidence="1 2">
    <name type="scientific">Phytohabitans maris</name>
    <dbReference type="NCBI Taxonomy" id="3071409"/>
    <lineage>
        <taxon>Bacteria</taxon>
        <taxon>Bacillati</taxon>
        <taxon>Actinomycetota</taxon>
        <taxon>Actinomycetes</taxon>
        <taxon>Micromonosporales</taxon>
        <taxon>Micromonosporaceae</taxon>
    </lineage>
</organism>
<proteinExistence type="predicted"/>
<dbReference type="Pfam" id="PF01019">
    <property type="entry name" value="G_glu_transpept"/>
    <property type="match status" value="1"/>
</dbReference>
<accession>A0ABU0ZSU7</accession>
<dbReference type="InterPro" id="IPR029055">
    <property type="entry name" value="Ntn_hydrolases_N"/>
</dbReference>
<name>A0ABU0ZSU7_9ACTN</name>
<evidence type="ECO:0000313" key="1">
    <source>
        <dbReference type="EMBL" id="MDQ7910108.1"/>
    </source>
</evidence>
<dbReference type="SUPFAM" id="SSF56235">
    <property type="entry name" value="N-terminal nucleophile aminohydrolases (Ntn hydrolases)"/>
    <property type="match status" value="1"/>
</dbReference>
<dbReference type="RefSeq" id="WP_308717361.1">
    <property type="nucleotide sequence ID" value="NZ_JAVHUY010000051.1"/>
</dbReference>
<keyword evidence="2" id="KW-1185">Reference proteome</keyword>
<reference evidence="1 2" key="1">
    <citation type="submission" date="2023-08" db="EMBL/GenBank/DDBJ databases">
        <title>Phytohabitans sansha sp. nov., isolated from marine sediment.</title>
        <authorList>
            <person name="Zhao Y."/>
            <person name="Yi K."/>
        </authorList>
    </citation>
    <scope>NUCLEOTIDE SEQUENCE [LARGE SCALE GENOMIC DNA]</scope>
    <source>
        <strain evidence="1 2">ZYX-F-186</strain>
    </source>
</reference>
<protein>
    <submittedName>
        <fullName evidence="1">Gamma-glutamyltransferase</fullName>
        <ecNumber evidence="1">2.3.2.2</ecNumber>
    </submittedName>
</protein>
<dbReference type="EC" id="2.3.2.2" evidence="1"/>
<dbReference type="InterPro" id="IPR052896">
    <property type="entry name" value="GGT-like_enzyme"/>
</dbReference>
<dbReference type="Proteomes" id="UP001230908">
    <property type="component" value="Unassembled WGS sequence"/>
</dbReference>
<dbReference type="InterPro" id="IPR043137">
    <property type="entry name" value="GGT_ssub_C"/>
</dbReference>
<dbReference type="Gene3D" id="3.60.20.40">
    <property type="match status" value="1"/>
</dbReference>
<gene>
    <name evidence="1" type="ORF">RB614_36990</name>
</gene>
<dbReference type="Gene3D" id="1.10.246.130">
    <property type="match status" value="1"/>
</dbReference>
<dbReference type="PRINTS" id="PR01210">
    <property type="entry name" value="GGTRANSPTASE"/>
</dbReference>
<evidence type="ECO:0000313" key="2">
    <source>
        <dbReference type="Proteomes" id="UP001230908"/>
    </source>
</evidence>
<sequence>MTGVPRGSIAHGYRGAVAAGSAPAATAAVEVLAAGGTAVDAAIAASAVQCVVEFPWCGVGGDMFMLLHHEEAGVVALNGSGAAPARTGPQLNGLDQVPRFGPLSVAVPGLPMAWQLAADRFGSRPLSELLGPAIKLAYDGFQIDARLARALAEVRPALADHPQLAALLDRNGGTPGAMFSQPDLGHTLEALGRFGAEWFYQGEFADRLSAHLGERGGLLDRADLARHEAAWVAPLSIDYRGYQVYQTPPVSLGVAMLAALRIVERFDLAALRPGTPELIDLMVRCKLAAFADLPGGPSGLTGPDEQLADARAAYWRDRLPDLPQRQSVPVAGGTDTTCLAVTDAAGLTVTMIHSLFNAFGSRELVDGTGVLLNDRLATLRLGDQPGPRFVPGARPPHTLNAYLVKRHDRVVIAGATPGGRGQVQTNFQILTNLVDHGMGPLAAVEHARWLHGTPRRYAEDSTLYLEPGLPGRTADRLRDLGYDVRISENCADDDLFGSATVVGHTPCTGLYAVADGRRGAAATAW</sequence>
<keyword evidence="1" id="KW-0808">Transferase</keyword>
<dbReference type="GO" id="GO:0103068">
    <property type="term" value="F:leukotriene C4 gamma-glutamyl transferase activity"/>
    <property type="evidence" value="ECO:0007669"/>
    <property type="project" value="UniProtKB-EC"/>
</dbReference>